<protein>
    <recommendedName>
        <fullName evidence="3">WYL domain-containing protein</fullName>
    </recommendedName>
</protein>
<sequence>MGSVRNHIYQTLFAALQDSSGMIPEDIVIRQCRSAGYDGDAVREELTSLVAAGDLCAADGHVAPATEPSQEPLEIETHRGDESTPWQFSLTQTPTDIVIEQARGPPEDFDPVEKRFTIEEQPLGEEPAEFHHAVNRRVWQEDPEQPHMRSQRSEGHIVELFYRDTTGRHLDRPDPEENEDGIPEAVEFEPTEHPGITVSSTFIRSEDGADLKFSEEREYRIDREILDKYAEVYVLSYYEVNEESTEQAVWDVDDATAYRLVSSAES</sequence>
<accession>A0ABU2FUM5</accession>
<gene>
    <name evidence="1" type="ORF">NDI86_20445</name>
</gene>
<organism evidence="1 2">
    <name type="scientific">Haloarcula onubensis</name>
    <dbReference type="NCBI Taxonomy" id="2950539"/>
    <lineage>
        <taxon>Archaea</taxon>
        <taxon>Methanobacteriati</taxon>
        <taxon>Methanobacteriota</taxon>
        <taxon>Stenosarchaea group</taxon>
        <taxon>Halobacteria</taxon>
        <taxon>Halobacteriales</taxon>
        <taxon>Haloarculaceae</taxon>
        <taxon>Haloarcula</taxon>
    </lineage>
</organism>
<dbReference type="RefSeq" id="WP_310902133.1">
    <property type="nucleotide sequence ID" value="NZ_JAMQOS010000008.1"/>
</dbReference>
<evidence type="ECO:0000313" key="2">
    <source>
        <dbReference type="Proteomes" id="UP001268864"/>
    </source>
</evidence>
<name>A0ABU2FUM5_9EURY</name>
<proteinExistence type="predicted"/>
<evidence type="ECO:0000313" key="1">
    <source>
        <dbReference type="EMBL" id="MDS0284470.1"/>
    </source>
</evidence>
<evidence type="ECO:0008006" key="3">
    <source>
        <dbReference type="Google" id="ProtNLM"/>
    </source>
</evidence>
<dbReference type="Proteomes" id="UP001268864">
    <property type="component" value="Unassembled WGS sequence"/>
</dbReference>
<keyword evidence="2" id="KW-1185">Reference proteome</keyword>
<reference evidence="1 2" key="1">
    <citation type="submission" date="2022-06" db="EMBL/GenBank/DDBJ databases">
        <title>Halomicroarcula sp. a new haloarchaeum isolate from saline soil.</title>
        <authorList>
            <person name="Strakova D."/>
            <person name="Galisteo C."/>
            <person name="Sanchez-Porro C."/>
            <person name="Ventosa A."/>
        </authorList>
    </citation>
    <scope>NUCLEOTIDE SEQUENCE [LARGE SCALE GENOMIC DNA]</scope>
    <source>
        <strain evidence="1 2">S3CR25-11</strain>
    </source>
</reference>
<comment type="caution">
    <text evidence="1">The sequence shown here is derived from an EMBL/GenBank/DDBJ whole genome shotgun (WGS) entry which is preliminary data.</text>
</comment>
<dbReference type="EMBL" id="JAMQOS010000008">
    <property type="protein sequence ID" value="MDS0284470.1"/>
    <property type="molecule type" value="Genomic_DNA"/>
</dbReference>